<dbReference type="Gene3D" id="3.30.70.330">
    <property type="match status" value="2"/>
</dbReference>
<evidence type="ECO:0000256" key="1">
    <source>
        <dbReference type="ARBA" id="ARBA00022884"/>
    </source>
</evidence>
<dbReference type="InterPro" id="IPR012677">
    <property type="entry name" value="Nucleotide-bd_a/b_plait_sf"/>
</dbReference>
<dbReference type="PANTHER" id="PTHR23189">
    <property type="entry name" value="RNA RECOGNITION MOTIF-CONTAINING"/>
    <property type="match status" value="1"/>
</dbReference>
<dbReference type="PROSITE" id="PS50102">
    <property type="entry name" value="RRM"/>
    <property type="match status" value="2"/>
</dbReference>
<reference evidence="4 5" key="1">
    <citation type="submission" date="2024-04" db="EMBL/GenBank/DDBJ databases">
        <title>Tritrichomonas musculus Genome.</title>
        <authorList>
            <person name="Alves-Ferreira E."/>
            <person name="Grigg M."/>
            <person name="Lorenzi H."/>
            <person name="Galac M."/>
        </authorList>
    </citation>
    <scope>NUCLEOTIDE SEQUENCE [LARGE SCALE GENOMIC DNA]</scope>
    <source>
        <strain evidence="4 5">EAF2021</strain>
    </source>
</reference>
<dbReference type="EMBL" id="JAPFFF010000047">
    <property type="protein sequence ID" value="KAK8840347.1"/>
    <property type="molecule type" value="Genomic_DNA"/>
</dbReference>
<dbReference type="CDD" id="cd00590">
    <property type="entry name" value="RRM_SF"/>
    <property type="match status" value="1"/>
</dbReference>
<name>A0ABR2H444_9EUKA</name>
<sequence length="304" mass="35466">MKELTIHFLNILISNMSEQNDWTDLLETPPEWKFAFNGNDKQASFTEEELMFVLQPSTFDFLNEDENENDSIKTQNKKLEELKKKEAEHGTYVLKVPGFVADSIKFEYVFGEVPSRCIMLSNVSPYATKEDLHFIFDSFGPYEKCDLSNLSKGVASVTFYNMEDAQTMRVSTIYLCNQQLMMVFHFENQSNDKKQPVNNGTIVVFRVPSDIDDKELYEIFSKFGKIRQIRNTPNKSSQKFIEYYDIRSAESALNRYNGKPLHKKSNARVSIEFSHSAFKKNIQKYYKNTLPTIERSKNNNKILY</sequence>
<dbReference type="InterPro" id="IPR000504">
    <property type="entry name" value="RRM_dom"/>
</dbReference>
<accession>A0ABR2H444</accession>
<protein>
    <recommendedName>
        <fullName evidence="3">RRM domain-containing protein</fullName>
    </recommendedName>
</protein>
<feature type="domain" description="RRM" evidence="3">
    <location>
        <begin position="200"/>
        <end position="276"/>
    </location>
</feature>
<proteinExistence type="predicted"/>
<feature type="domain" description="RRM" evidence="3">
    <location>
        <begin position="116"/>
        <end position="188"/>
    </location>
</feature>
<evidence type="ECO:0000313" key="5">
    <source>
        <dbReference type="Proteomes" id="UP001470230"/>
    </source>
</evidence>
<dbReference type="Proteomes" id="UP001470230">
    <property type="component" value="Unassembled WGS sequence"/>
</dbReference>
<comment type="caution">
    <text evidence="4">The sequence shown here is derived from an EMBL/GenBank/DDBJ whole genome shotgun (WGS) entry which is preliminary data.</text>
</comment>
<dbReference type="SMART" id="SM00360">
    <property type="entry name" value="RRM"/>
    <property type="match status" value="2"/>
</dbReference>
<dbReference type="SUPFAM" id="SSF54928">
    <property type="entry name" value="RNA-binding domain, RBD"/>
    <property type="match status" value="1"/>
</dbReference>
<gene>
    <name evidence="4" type="ORF">M9Y10_030906</name>
</gene>
<evidence type="ECO:0000313" key="4">
    <source>
        <dbReference type="EMBL" id="KAK8840347.1"/>
    </source>
</evidence>
<evidence type="ECO:0000256" key="2">
    <source>
        <dbReference type="PROSITE-ProRule" id="PRU00176"/>
    </source>
</evidence>
<dbReference type="CDD" id="cd12276">
    <property type="entry name" value="RRM2_MEI2_EAR1_like"/>
    <property type="match status" value="1"/>
</dbReference>
<dbReference type="Pfam" id="PF00076">
    <property type="entry name" value="RRM_1"/>
    <property type="match status" value="2"/>
</dbReference>
<organism evidence="4 5">
    <name type="scientific">Tritrichomonas musculus</name>
    <dbReference type="NCBI Taxonomy" id="1915356"/>
    <lineage>
        <taxon>Eukaryota</taxon>
        <taxon>Metamonada</taxon>
        <taxon>Parabasalia</taxon>
        <taxon>Tritrichomonadida</taxon>
        <taxon>Tritrichomonadidae</taxon>
        <taxon>Tritrichomonas</taxon>
    </lineage>
</organism>
<evidence type="ECO:0000259" key="3">
    <source>
        <dbReference type="PROSITE" id="PS50102"/>
    </source>
</evidence>
<dbReference type="InterPro" id="IPR035979">
    <property type="entry name" value="RBD_domain_sf"/>
</dbReference>
<keyword evidence="1 2" id="KW-0694">RNA-binding</keyword>
<keyword evidence="5" id="KW-1185">Reference proteome</keyword>